<feature type="compositionally biased region" description="Basic and acidic residues" evidence="1">
    <location>
        <begin position="80"/>
        <end position="92"/>
    </location>
</feature>
<protein>
    <submittedName>
        <fullName evidence="3">BRCA1 interacting protein C-terminal helicase 1</fullName>
    </submittedName>
</protein>
<dbReference type="WBParaSite" id="ALUE_0002042301-mRNA-1">
    <property type="protein sequence ID" value="ALUE_0002042301-mRNA-1"/>
    <property type="gene ID" value="ALUE_0002042301"/>
</dbReference>
<feature type="region of interest" description="Disordered" evidence="1">
    <location>
        <begin position="42"/>
        <end position="104"/>
    </location>
</feature>
<evidence type="ECO:0000256" key="1">
    <source>
        <dbReference type="SAM" id="MobiDB-lite"/>
    </source>
</evidence>
<organism evidence="2 3">
    <name type="scientific">Ascaris lumbricoides</name>
    <name type="common">Giant roundworm</name>
    <dbReference type="NCBI Taxonomy" id="6252"/>
    <lineage>
        <taxon>Eukaryota</taxon>
        <taxon>Metazoa</taxon>
        <taxon>Ecdysozoa</taxon>
        <taxon>Nematoda</taxon>
        <taxon>Chromadorea</taxon>
        <taxon>Rhabditida</taxon>
        <taxon>Spirurina</taxon>
        <taxon>Ascaridomorpha</taxon>
        <taxon>Ascaridoidea</taxon>
        <taxon>Ascarididae</taxon>
        <taxon>Ascaris</taxon>
    </lineage>
</organism>
<sequence>MHSFQPISITAQPLFDAAQMVCNIVDITQDSTLHHRAPPVRSLSEDADCVEGTPKSTRKMLKTKSVSSAALKSGPFSTIKENEKKAKKKDSTLDLSSLQQELDE</sequence>
<reference evidence="3" key="1">
    <citation type="submission" date="2017-02" db="UniProtKB">
        <authorList>
            <consortium name="WormBaseParasite"/>
        </authorList>
    </citation>
    <scope>IDENTIFICATION</scope>
</reference>
<dbReference type="Proteomes" id="UP000036681">
    <property type="component" value="Unplaced"/>
</dbReference>
<evidence type="ECO:0000313" key="3">
    <source>
        <dbReference type="WBParaSite" id="ALUE_0002042301-mRNA-1"/>
    </source>
</evidence>
<feature type="compositionally biased region" description="Polar residues" evidence="1">
    <location>
        <begin position="93"/>
        <end position="104"/>
    </location>
</feature>
<proteinExistence type="predicted"/>
<dbReference type="AlphaFoldDB" id="A0A0M3INU5"/>
<evidence type="ECO:0000313" key="2">
    <source>
        <dbReference type="Proteomes" id="UP000036681"/>
    </source>
</evidence>
<name>A0A0M3INU5_ASCLU</name>
<keyword evidence="2" id="KW-1185">Reference proteome</keyword>
<accession>A0A0M3INU5</accession>